<dbReference type="EMBL" id="SGWX01000001">
    <property type="protein sequence ID" value="RZS60393.1"/>
    <property type="molecule type" value="Genomic_DNA"/>
</dbReference>
<evidence type="ECO:0000313" key="3">
    <source>
        <dbReference type="Proteomes" id="UP000293852"/>
    </source>
</evidence>
<feature type="transmembrane region" description="Helical" evidence="1">
    <location>
        <begin position="12"/>
        <end position="33"/>
    </location>
</feature>
<evidence type="ECO:0000313" key="2">
    <source>
        <dbReference type="EMBL" id="RZS60393.1"/>
    </source>
</evidence>
<keyword evidence="1" id="KW-0472">Membrane</keyword>
<organism evidence="2 3">
    <name type="scientific">Xylanimonas ulmi</name>
    <dbReference type="NCBI Taxonomy" id="228973"/>
    <lineage>
        <taxon>Bacteria</taxon>
        <taxon>Bacillati</taxon>
        <taxon>Actinomycetota</taxon>
        <taxon>Actinomycetes</taxon>
        <taxon>Micrococcales</taxon>
        <taxon>Promicromonosporaceae</taxon>
        <taxon>Xylanimonas</taxon>
    </lineage>
</organism>
<evidence type="ECO:0000256" key="1">
    <source>
        <dbReference type="SAM" id="Phobius"/>
    </source>
</evidence>
<dbReference type="AlphaFoldDB" id="A0A4Q7M0J1"/>
<accession>A0A4Q7M0J1</accession>
<dbReference type="RefSeq" id="WP_130412274.1">
    <property type="nucleotide sequence ID" value="NZ_SGWX01000001.1"/>
</dbReference>
<sequence length="103" mass="10593">MTLGRLVTRWAVRVVLGYTIGSVLLVAAFAPFAPGGWSQVGDPVMALAMTCVMVSATPRGLDLLGYAGLSAAIGALVGCVTLRDRRAWPQAPSASTAPGRPLP</sequence>
<proteinExistence type="predicted"/>
<dbReference type="Proteomes" id="UP000293852">
    <property type="component" value="Unassembled WGS sequence"/>
</dbReference>
<keyword evidence="3" id="KW-1185">Reference proteome</keyword>
<name>A0A4Q7M0J1_9MICO</name>
<reference evidence="2 3" key="1">
    <citation type="submission" date="2019-02" db="EMBL/GenBank/DDBJ databases">
        <title>Sequencing the genomes of 1000 actinobacteria strains.</title>
        <authorList>
            <person name="Klenk H.-P."/>
        </authorList>
    </citation>
    <scope>NUCLEOTIDE SEQUENCE [LARGE SCALE GENOMIC DNA]</scope>
    <source>
        <strain evidence="2 3">DSM 16932</strain>
    </source>
</reference>
<feature type="transmembrane region" description="Helical" evidence="1">
    <location>
        <begin position="63"/>
        <end position="82"/>
    </location>
</feature>
<keyword evidence="1" id="KW-0812">Transmembrane</keyword>
<gene>
    <name evidence="2" type="ORF">EV386_0648</name>
</gene>
<comment type="caution">
    <text evidence="2">The sequence shown here is derived from an EMBL/GenBank/DDBJ whole genome shotgun (WGS) entry which is preliminary data.</text>
</comment>
<keyword evidence="1" id="KW-1133">Transmembrane helix</keyword>
<protein>
    <submittedName>
        <fullName evidence="2">Uncharacterized protein</fullName>
    </submittedName>
</protein>